<dbReference type="AlphaFoldDB" id="A0A417YU79"/>
<comment type="caution">
    <text evidence="1">The sequence shown here is derived from an EMBL/GenBank/DDBJ whole genome shotgun (WGS) entry which is preliminary data.</text>
</comment>
<dbReference type="OrthoDB" id="2989999at2"/>
<dbReference type="EMBL" id="QWEG01000006">
    <property type="protein sequence ID" value="RHW40744.1"/>
    <property type="molecule type" value="Genomic_DNA"/>
</dbReference>
<proteinExistence type="predicted"/>
<evidence type="ECO:0008006" key="3">
    <source>
        <dbReference type="Google" id="ProtNLM"/>
    </source>
</evidence>
<organism evidence="1 2">
    <name type="scientific">Neobacillus notoginsengisoli</name>
    <dbReference type="NCBI Taxonomy" id="1578198"/>
    <lineage>
        <taxon>Bacteria</taxon>
        <taxon>Bacillati</taxon>
        <taxon>Bacillota</taxon>
        <taxon>Bacilli</taxon>
        <taxon>Bacillales</taxon>
        <taxon>Bacillaceae</taxon>
        <taxon>Neobacillus</taxon>
    </lineage>
</organism>
<accession>A0A417YU79</accession>
<dbReference type="RefSeq" id="WP_118920860.1">
    <property type="nucleotide sequence ID" value="NZ_QWEG01000006.1"/>
</dbReference>
<gene>
    <name evidence="1" type="ORF">D1B31_11175</name>
</gene>
<sequence length="105" mass="12259">MEQFFSYDSRLGIPVPDLTKDWQDYSVETQEKILFSWEQIRGAIPDRIIELETLINERQGDLSNESSFSRSCELNTEIAELASIINDLWLWYRAGDNALDEKPQD</sequence>
<evidence type="ECO:0000313" key="1">
    <source>
        <dbReference type="EMBL" id="RHW40744.1"/>
    </source>
</evidence>
<evidence type="ECO:0000313" key="2">
    <source>
        <dbReference type="Proteomes" id="UP000284416"/>
    </source>
</evidence>
<dbReference type="Proteomes" id="UP000284416">
    <property type="component" value="Unassembled WGS sequence"/>
</dbReference>
<name>A0A417YU79_9BACI</name>
<keyword evidence="2" id="KW-1185">Reference proteome</keyword>
<reference evidence="1 2" key="1">
    <citation type="journal article" date="2017" name="Int. J. Syst. Evol. Microbiol.">
        <title>Bacillus notoginsengisoli sp. nov., a novel bacterium isolated from the rhizosphere of Panax notoginseng.</title>
        <authorList>
            <person name="Zhang M.Y."/>
            <person name="Cheng J."/>
            <person name="Cai Y."/>
            <person name="Zhang T.Y."/>
            <person name="Wu Y.Y."/>
            <person name="Manikprabhu D."/>
            <person name="Li W.J."/>
            <person name="Zhang Y.X."/>
        </authorList>
    </citation>
    <scope>NUCLEOTIDE SEQUENCE [LARGE SCALE GENOMIC DNA]</scope>
    <source>
        <strain evidence="1 2">JCM 30743</strain>
    </source>
</reference>
<protein>
    <recommendedName>
        <fullName evidence="3">Radical SAM protein</fullName>
    </recommendedName>
</protein>